<evidence type="ECO:0000256" key="2">
    <source>
        <dbReference type="ARBA" id="ARBA00023224"/>
    </source>
</evidence>
<dbReference type="PROSITE" id="PS50885">
    <property type="entry name" value="HAMP"/>
    <property type="match status" value="1"/>
</dbReference>
<comment type="similarity">
    <text evidence="3">Belongs to the methyl-accepting chemotaxis (MCP) protein family.</text>
</comment>
<dbReference type="SMART" id="SM00283">
    <property type="entry name" value="MA"/>
    <property type="match status" value="1"/>
</dbReference>
<protein>
    <submittedName>
        <fullName evidence="7">Methyl-accepting chemotaxis protein</fullName>
    </submittedName>
</protein>
<dbReference type="Pfam" id="PF00672">
    <property type="entry name" value="HAMP"/>
    <property type="match status" value="1"/>
</dbReference>
<sequence>MRKLSLQWKISLLAGGCLLLAMATLTGIALFDIQQSNQMVVAQISDELKLDAEQQMMRQAALQSAELTDFLSEVYVRGEAAVQAQLFQKSFAETNLLDGELLRGAVMHTLRATLESSASLLGGFAIYQPNALDNADGVYTGASYLGSNDAGRMAFTWRKLGDKLSRGSLDEIQLVGDKADPFYGCTLQSQQICLQEPRLVDGQLQTSLSLPIEQNKKLIGALGLTVDLSRSQAMMEQVDTQLYEGQGDVVLLSGQGTVLASTAEGLQAGQGLAAQDAALGERVGQLLAAADEQLSWADGMLELFLPIAVHGSAKPWAMLIRVPAQAVLSRASGMEQQLSAELKGTLTELMLLALLITAIGLGLFSLLARQIARPLAGVADRLKDIAQGEGDLTQRIRLDRHDELGQLANWFNAFLDKIHGTVRTLVGGVGTSREATQAAVALTASNKAALNSQFHELDMVASAIEEMHQTSQEVAVSANRVVSAADSAEEAAQQGKAVVEETRQAMEQLMDYINATKPKVESLSANSDNISQILEVITAIAEQTNLLALNAAIEAARAGEQGRGFAVVADEVRNLARRTQDSVVEIRQVIGDLQSGTREVVNGILESHQQADVTQQHARQAVSHIEEITHAIATIQQMSNQIEVAIKEQGQVSGEISVNINNVRKSSEQVIAQSNHADEMLTQLAGLADEQQRLVAQFKV</sequence>
<organism evidence="7 8">
    <name type="scientific">Pseudaeromonas paramecii</name>
    <dbReference type="NCBI Taxonomy" id="2138166"/>
    <lineage>
        <taxon>Bacteria</taxon>
        <taxon>Pseudomonadati</taxon>
        <taxon>Pseudomonadota</taxon>
        <taxon>Gammaproteobacteria</taxon>
        <taxon>Aeromonadales</taxon>
        <taxon>Aeromonadaceae</taxon>
        <taxon>Pseudaeromonas</taxon>
    </lineage>
</organism>
<dbReference type="PANTHER" id="PTHR32089">
    <property type="entry name" value="METHYL-ACCEPTING CHEMOTAXIS PROTEIN MCPB"/>
    <property type="match status" value="1"/>
</dbReference>
<dbReference type="InterPro" id="IPR004089">
    <property type="entry name" value="MCPsignal_dom"/>
</dbReference>
<comment type="subcellular location">
    <subcellularLocation>
        <location evidence="1">Membrane</location>
    </subcellularLocation>
</comment>
<feature type="domain" description="Methyl-accepting transducer" evidence="5">
    <location>
        <begin position="451"/>
        <end position="664"/>
    </location>
</feature>
<dbReference type="CDD" id="cd11386">
    <property type="entry name" value="MCP_signal"/>
    <property type="match status" value="1"/>
</dbReference>
<proteinExistence type="inferred from homology"/>
<dbReference type="Pfam" id="PF00015">
    <property type="entry name" value="MCPsignal"/>
    <property type="match status" value="1"/>
</dbReference>
<keyword evidence="2 4" id="KW-0807">Transducer</keyword>
<dbReference type="EMBL" id="BAABFC010000020">
    <property type="protein sequence ID" value="GAA4502193.1"/>
    <property type="molecule type" value="Genomic_DNA"/>
</dbReference>
<dbReference type="InterPro" id="IPR003660">
    <property type="entry name" value="HAMP_dom"/>
</dbReference>
<comment type="caution">
    <text evidence="7">The sequence shown here is derived from an EMBL/GenBank/DDBJ whole genome shotgun (WGS) entry which is preliminary data.</text>
</comment>
<accession>A0ABP8QHH1</accession>
<feature type="domain" description="HAMP" evidence="6">
    <location>
        <begin position="369"/>
        <end position="423"/>
    </location>
</feature>
<evidence type="ECO:0000256" key="3">
    <source>
        <dbReference type="ARBA" id="ARBA00029447"/>
    </source>
</evidence>
<dbReference type="RefSeq" id="WP_345013905.1">
    <property type="nucleotide sequence ID" value="NZ_BAABFC010000020.1"/>
</dbReference>
<reference evidence="8" key="1">
    <citation type="journal article" date="2019" name="Int. J. Syst. Evol. Microbiol.">
        <title>The Global Catalogue of Microorganisms (GCM) 10K type strain sequencing project: providing services to taxonomists for standard genome sequencing and annotation.</title>
        <authorList>
            <consortium name="The Broad Institute Genomics Platform"/>
            <consortium name="The Broad Institute Genome Sequencing Center for Infectious Disease"/>
            <person name="Wu L."/>
            <person name="Ma J."/>
        </authorList>
    </citation>
    <scope>NUCLEOTIDE SEQUENCE [LARGE SCALE GENOMIC DNA]</scope>
    <source>
        <strain evidence="8">JCM 32226</strain>
    </source>
</reference>
<gene>
    <name evidence="7" type="ORF">GCM10023095_26430</name>
</gene>
<dbReference type="Gene3D" id="1.10.287.950">
    <property type="entry name" value="Methyl-accepting chemotaxis protein"/>
    <property type="match status" value="1"/>
</dbReference>
<evidence type="ECO:0000256" key="1">
    <source>
        <dbReference type="ARBA" id="ARBA00004370"/>
    </source>
</evidence>
<evidence type="ECO:0000259" key="5">
    <source>
        <dbReference type="PROSITE" id="PS50111"/>
    </source>
</evidence>
<dbReference type="CDD" id="cd12913">
    <property type="entry name" value="PDC1_MCP_like"/>
    <property type="match status" value="1"/>
</dbReference>
<dbReference type="PROSITE" id="PS50111">
    <property type="entry name" value="CHEMOTAXIS_TRANSDUC_2"/>
    <property type="match status" value="1"/>
</dbReference>
<evidence type="ECO:0000256" key="4">
    <source>
        <dbReference type="PROSITE-ProRule" id="PRU00284"/>
    </source>
</evidence>
<dbReference type="Gene3D" id="3.30.450.20">
    <property type="entry name" value="PAS domain"/>
    <property type="match status" value="1"/>
</dbReference>
<name>A0ABP8QHH1_9GAMM</name>
<evidence type="ECO:0000313" key="7">
    <source>
        <dbReference type="EMBL" id="GAA4502193.1"/>
    </source>
</evidence>
<dbReference type="SMART" id="SM00304">
    <property type="entry name" value="HAMP"/>
    <property type="match status" value="1"/>
</dbReference>
<dbReference type="CDD" id="cd06225">
    <property type="entry name" value="HAMP"/>
    <property type="match status" value="1"/>
</dbReference>
<dbReference type="Gene3D" id="6.10.340.10">
    <property type="match status" value="1"/>
</dbReference>
<evidence type="ECO:0000259" key="6">
    <source>
        <dbReference type="PROSITE" id="PS50885"/>
    </source>
</evidence>
<evidence type="ECO:0000313" key="8">
    <source>
        <dbReference type="Proteomes" id="UP001501321"/>
    </source>
</evidence>
<keyword evidence="8" id="KW-1185">Reference proteome</keyword>
<dbReference type="SUPFAM" id="SSF58104">
    <property type="entry name" value="Methyl-accepting chemotaxis protein (MCP) signaling domain"/>
    <property type="match status" value="1"/>
</dbReference>
<dbReference type="Proteomes" id="UP001501321">
    <property type="component" value="Unassembled WGS sequence"/>
</dbReference>
<dbReference type="PANTHER" id="PTHR32089:SF120">
    <property type="entry name" value="METHYL-ACCEPTING CHEMOTAXIS PROTEIN TLPQ"/>
    <property type="match status" value="1"/>
</dbReference>